<dbReference type="RefSeq" id="WP_354850177.1">
    <property type="nucleotide sequence ID" value="NZ_JBHTCG010000027.1"/>
</dbReference>
<name>A0ABW2PA85_9ACTN</name>
<comment type="caution">
    <text evidence="3">The sequence shown here is derived from an EMBL/GenBank/DDBJ whole genome shotgun (WGS) entry which is preliminary data.</text>
</comment>
<feature type="chain" id="PRO_5045850601" evidence="1">
    <location>
        <begin position="31"/>
        <end position="189"/>
    </location>
</feature>
<accession>A0ABW2PA85</accession>
<dbReference type="InterPro" id="IPR035992">
    <property type="entry name" value="Ricin_B-like_lectins"/>
</dbReference>
<sequence>MRKLHRIVTLLLATLLAAVSVAAVGQPAQADTTLPVGAFRLLNYGSWKCVEVAPDSAGNLFSNGNRIWQRACDGSPQQSWLLTRATNGPIGGLGTVVRYLFVNQYTGRCLDLKDGNAVDGAIIQQWACNANSTTMLWGLYDDFQSSRQLVNARSADCLDVQGGSLADRAWLQNYHCTLGNPAQHFFLYQ</sequence>
<dbReference type="SUPFAM" id="SSF50370">
    <property type="entry name" value="Ricin B-like lectins"/>
    <property type="match status" value="1"/>
</dbReference>
<dbReference type="Proteomes" id="UP001596496">
    <property type="component" value="Unassembled WGS sequence"/>
</dbReference>
<protein>
    <submittedName>
        <fullName evidence="3">RICIN domain-containing protein</fullName>
    </submittedName>
</protein>
<evidence type="ECO:0000313" key="3">
    <source>
        <dbReference type="EMBL" id="MFC7386492.1"/>
    </source>
</evidence>
<feature type="signal peptide" evidence="1">
    <location>
        <begin position="1"/>
        <end position="30"/>
    </location>
</feature>
<gene>
    <name evidence="3" type="ORF">ACFQSB_30090</name>
</gene>
<dbReference type="EMBL" id="JBHTCG010000027">
    <property type="protein sequence ID" value="MFC7386492.1"/>
    <property type="molecule type" value="Genomic_DNA"/>
</dbReference>
<feature type="domain" description="Ricin B lectin" evidence="2">
    <location>
        <begin position="40"/>
        <end position="185"/>
    </location>
</feature>
<evidence type="ECO:0000259" key="2">
    <source>
        <dbReference type="Pfam" id="PF00652"/>
    </source>
</evidence>
<keyword evidence="4" id="KW-1185">Reference proteome</keyword>
<evidence type="ECO:0000313" key="4">
    <source>
        <dbReference type="Proteomes" id="UP001596496"/>
    </source>
</evidence>
<dbReference type="PROSITE" id="PS50231">
    <property type="entry name" value="RICIN_B_LECTIN"/>
    <property type="match status" value="1"/>
</dbReference>
<evidence type="ECO:0000256" key="1">
    <source>
        <dbReference type="SAM" id="SignalP"/>
    </source>
</evidence>
<keyword evidence="1" id="KW-0732">Signal</keyword>
<organism evidence="3 4">
    <name type="scientific">Sphaerisporangium rhizosphaerae</name>
    <dbReference type="NCBI Taxonomy" id="2269375"/>
    <lineage>
        <taxon>Bacteria</taxon>
        <taxon>Bacillati</taxon>
        <taxon>Actinomycetota</taxon>
        <taxon>Actinomycetes</taxon>
        <taxon>Streptosporangiales</taxon>
        <taxon>Streptosporangiaceae</taxon>
        <taxon>Sphaerisporangium</taxon>
    </lineage>
</organism>
<proteinExistence type="predicted"/>
<dbReference type="InterPro" id="IPR000772">
    <property type="entry name" value="Ricin_B_lectin"/>
</dbReference>
<reference evidence="4" key="1">
    <citation type="journal article" date="2019" name="Int. J. Syst. Evol. Microbiol.">
        <title>The Global Catalogue of Microorganisms (GCM) 10K type strain sequencing project: providing services to taxonomists for standard genome sequencing and annotation.</title>
        <authorList>
            <consortium name="The Broad Institute Genomics Platform"/>
            <consortium name="The Broad Institute Genome Sequencing Center for Infectious Disease"/>
            <person name="Wu L."/>
            <person name="Ma J."/>
        </authorList>
    </citation>
    <scope>NUCLEOTIDE SEQUENCE [LARGE SCALE GENOMIC DNA]</scope>
    <source>
        <strain evidence="4">CECT 7649</strain>
    </source>
</reference>
<dbReference type="CDD" id="cd00161">
    <property type="entry name" value="beta-trefoil_Ricin-like"/>
    <property type="match status" value="1"/>
</dbReference>
<dbReference type="Pfam" id="PF00652">
    <property type="entry name" value="Ricin_B_lectin"/>
    <property type="match status" value="1"/>
</dbReference>
<dbReference type="Gene3D" id="2.80.10.50">
    <property type="match status" value="1"/>
</dbReference>